<dbReference type="EMBL" id="VSSQ01003411">
    <property type="protein sequence ID" value="MPM20559.1"/>
    <property type="molecule type" value="Genomic_DNA"/>
</dbReference>
<dbReference type="Pfam" id="PF13548">
    <property type="entry name" value="DUF4126"/>
    <property type="match status" value="1"/>
</dbReference>
<sequence length="198" mass="20559">MELNVETISAVALGIGLSASTGFRVFIPLLVAGLASHFGILPLGESFSWMSSVPALLSFGVAAVVEVLAYYIPFVDNLLDSIATPLSVAAGTLLMTSVFPSDSEWMKWIVGFVVGGGAAATIQSGSAVTRLLSTKFTAGAGNPVVSTGEGVAATGFSILSLFTPILVAVILVIFVVVVLRLVYKNLLKKRKLTSHQGD</sequence>
<feature type="transmembrane region" description="Helical" evidence="1">
    <location>
        <begin position="23"/>
        <end position="41"/>
    </location>
</feature>
<evidence type="ECO:0000259" key="2">
    <source>
        <dbReference type="Pfam" id="PF13548"/>
    </source>
</evidence>
<feature type="domain" description="DUF4126" evidence="2">
    <location>
        <begin position="11"/>
        <end position="183"/>
    </location>
</feature>
<keyword evidence="1" id="KW-0812">Transmembrane</keyword>
<dbReference type="InterPro" id="IPR025196">
    <property type="entry name" value="DUF4126"/>
</dbReference>
<gene>
    <name evidence="3" type="ORF">SDC9_66990</name>
</gene>
<keyword evidence="1" id="KW-1133">Transmembrane helix</keyword>
<name>A0A644XWT5_9ZZZZ</name>
<accession>A0A644XWT5</accession>
<protein>
    <recommendedName>
        <fullName evidence="2">DUF4126 domain-containing protein</fullName>
    </recommendedName>
</protein>
<feature type="transmembrane region" description="Helical" evidence="1">
    <location>
        <begin position="152"/>
        <end position="183"/>
    </location>
</feature>
<reference evidence="3" key="1">
    <citation type="submission" date="2019-08" db="EMBL/GenBank/DDBJ databases">
        <authorList>
            <person name="Kucharzyk K."/>
            <person name="Murdoch R.W."/>
            <person name="Higgins S."/>
            <person name="Loffler F."/>
        </authorList>
    </citation>
    <scope>NUCLEOTIDE SEQUENCE</scope>
</reference>
<feature type="transmembrane region" description="Helical" evidence="1">
    <location>
        <begin position="53"/>
        <end position="72"/>
    </location>
</feature>
<keyword evidence="1" id="KW-0472">Membrane</keyword>
<proteinExistence type="predicted"/>
<dbReference type="AlphaFoldDB" id="A0A644XWT5"/>
<organism evidence="3">
    <name type="scientific">bioreactor metagenome</name>
    <dbReference type="NCBI Taxonomy" id="1076179"/>
    <lineage>
        <taxon>unclassified sequences</taxon>
        <taxon>metagenomes</taxon>
        <taxon>ecological metagenomes</taxon>
    </lineage>
</organism>
<evidence type="ECO:0000313" key="3">
    <source>
        <dbReference type="EMBL" id="MPM20559.1"/>
    </source>
</evidence>
<evidence type="ECO:0000256" key="1">
    <source>
        <dbReference type="SAM" id="Phobius"/>
    </source>
</evidence>
<comment type="caution">
    <text evidence="3">The sequence shown here is derived from an EMBL/GenBank/DDBJ whole genome shotgun (WGS) entry which is preliminary data.</text>
</comment>
<feature type="transmembrane region" description="Helical" evidence="1">
    <location>
        <begin position="78"/>
        <end position="96"/>
    </location>
</feature>